<evidence type="ECO:0000313" key="2">
    <source>
        <dbReference type="EMBL" id="KIS22429.1"/>
    </source>
</evidence>
<dbReference type="GO" id="GO:0006260">
    <property type="term" value="P:DNA replication"/>
    <property type="evidence" value="ECO:0007669"/>
    <property type="project" value="TreeGrafter"/>
</dbReference>
<gene>
    <name evidence="2" type="ORF">N495_16325</name>
</gene>
<comment type="caution">
    <text evidence="2">The sequence shown here is derived from an EMBL/GenBank/DDBJ whole genome shotgun (WGS) entry which is preliminary data.</text>
</comment>
<organism evidence="2 3">
    <name type="scientific">Clostridium botulinum B2 450</name>
    <dbReference type="NCBI Taxonomy" id="1379739"/>
    <lineage>
        <taxon>Bacteria</taxon>
        <taxon>Bacillati</taxon>
        <taxon>Bacillota</taxon>
        <taxon>Clostridia</taxon>
        <taxon>Eubacteriales</taxon>
        <taxon>Clostridiaceae</taxon>
        <taxon>Clostridium</taxon>
    </lineage>
</organism>
<dbReference type="PATRIC" id="fig|1379739.3.peg.3663"/>
<sequence>MKLNTTSQDSEVNYKCKKCRDTTWIETEEGFKRCECYEKERIKRMWSKFGLDPQNTLKLNDYKPYDEVTKIAKEKAINYIKEFNKIKNTKENSFGLFGQPGAGKSHIIIAIGVALLKENIQVVYMPYLEVIRELKASTLDQEYYIKLISKYQCPTLLIIDDLFKDKIKNDQLIKDRYGNIVGLSESDVKHIYPILNYRYLNDLPTLISTECTQEMLIQLDEALAGRVLERCGENMVTFKGSKYNYRMRKFV</sequence>
<dbReference type="HOGENOM" id="CLU_062999_4_0_9"/>
<dbReference type="EMBL" id="JXSU01000008">
    <property type="protein sequence ID" value="KIS22429.1"/>
    <property type="molecule type" value="Genomic_DNA"/>
</dbReference>
<evidence type="ECO:0000313" key="3">
    <source>
        <dbReference type="Proteomes" id="UP000032250"/>
    </source>
</evidence>
<feature type="domain" description="IstB-like ATP-binding" evidence="1">
    <location>
        <begin position="69"/>
        <end position="162"/>
    </location>
</feature>
<dbReference type="InterPro" id="IPR002611">
    <property type="entry name" value="IstB_ATP-bd"/>
</dbReference>
<name>A0A0D1AGY6_CLOBO</name>
<dbReference type="SUPFAM" id="SSF52540">
    <property type="entry name" value="P-loop containing nucleoside triphosphate hydrolases"/>
    <property type="match status" value="1"/>
</dbReference>
<dbReference type="GO" id="GO:0005524">
    <property type="term" value="F:ATP binding"/>
    <property type="evidence" value="ECO:0007669"/>
    <property type="project" value="InterPro"/>
</dbReference>
<dbReference type="InterPro" id="IPR027417">
    <property type="entry name" value="P-loop_NTPase"/>
</dbReference>
<proteinExistence type="predicted"/>
<dbReference type="Proteomes" id="UP000032250">
    <property type="component" value="Unassembled WGS sequence"/>
</dbReference>
<dbReference type="Gene3D" id="3.40.50.300">
    <property type="entry name" value="P-loop containing nucleotide triphosphate hydrolases"/>
    <property type="match status" value="1"/>
</dbReference>
<dbReference type="PANTHER" id="PTHR30050:SF10">
    <property type="entry name" value="PHAGE-LIKE ELEMENT PBSX PROTEIN XKDC"/>
    <property type="match status" value="1"/>
</dbReference>
<dbReference type="AlphaFoldDB" id="A0A0D1AGY6"/>
<dbReference type="Pfam" id="PF01695">
    <property type="entry name" value="IstB_IS21"/>
    <property type="match status" value="1"/>
</dbReference>
<protein>
    <submittedName>
        <fullName evidence="2">MerR family transcriptional regulator</fullName>
    </submittedName>
</protein>
<dbReference type="PANTHER" id="PTHR30050">
    <property type="entry name" value="CHROMOSOMAL REPLICATION INITIATOR PROTEIN DNAA"/>
    <property type="match status" value="1"/>
</dbReference>
<reference evidence="2 3" key="1">
    <citation type="submission" date="2014-06" db="EMBL/GenBank/DDBJ databases">
        <title>Genome characterization of distinct group I Clostridium botulinum lineages.</title>
        <authorList>
            <person name="Giordani F."/>
            <person name="Anselmo A."/>
            <person name="Fillo S."/>
            <person name="Palozzi A.M."/>
            <person name="Fortunato A."/>
            <person name="Gentile B."/>
            <person name="Ciammaruconi A."/>
            <person name="Anniballi F."/>
            <person name="De Medici D."/>
            <person name="Lista F."/>
        </authorList>
    </citation>
    <scope>NUCLEOTIDE SEQUENCE [LARGE SCALE GENOMIC DNA]</scope>
    <source>
        <strain evidence="2 3">B2 450</strain>
    </source>
</reference>
<evidence type="ECO:0000259" key="1">
    <source>
        <dbReference type="Pfam" id="PF01695"/>
    </source>
</evidence>
<accession>A0A0D1AGY6</accession>